<dbReference type="EMBL" id="JAGGLI010000002">
    <property type="protein sequence ID" value="MBP2026482.1"/>
    <property type="molecule type" value="Genomic_DNA"/>
</dbReference>
<dbReference type="PANTHER" id="PTHR32071">
    <property type="entry name" value="TRANSCRIPTIONAL REGULATORY PROTEIN"/>
    <property type="match status" value="1"/>
</dbReference>
<evidence type="ECO:0000256" key="1">
    <source>
        <dbReference type="ARBA" id="ARBA00022741"/>
    </source>
</evidence>
<dbReference type="PANTHER" id="PTHR32071:SF38">
    <property type="entry name" value="PSP OPERON TRANSCRIPTIONAL ACTIVATOR"/>
    <property type="match status" value="1"/>
</dbReference>
<organism evidence="4 5">
    <name type="scientific">Acetoanaerobium pronyense</name>
    <dbReference type="NCBI Taxonomy" id="1482736"/>
    <lineage>
        <taxon>Bacteria</taxon>
        <taxon>Bacillati</taxon>
        <taxon>Bacillota</taxon>
        <taxon>Clostridia</taxon>
        <taxon>Peptostreptococcales</taxon>
        <taxon>Filifactoraceae</taxon>
        <taxon>Acetoanaerobium</taxon>
    </lineage>
</organism>
<sequence length="286" mass="33078">MHEYAIASKVKPSNAPFVTLNCADYSDNPQLLLAQIFGSKKGSYTGAEKDKEGLLKVSNGGILFLDEVHRLSHQGQEMLFTYIDNGIYRELGSVSNVEGVKVQIIAATTEEPDSFLLDTFRRRIPMVIELPPLSRRSFSERYELISYFIVQESKRISKAIYFSRNALISFLMYQCKNNIGQLKSDIQLSCAKGFLNFMANEESYIKVRSKEIPDIVKKGLFSYKDNRDLIDRLIPMEKELIKFHYEEYPQIKARYLDEDKSHTENLKEIVGKKFLDLTEFRQFIPH</sequence>
<name>A0ABS4KFE7_9FIRM</name>
<dbReference type="Gene3D" id="3.40.50.300">
    <property type="entry name" value="P-loop containing nucleotide triphosphate hydrolases"/>
    <property type="match status" value="1"/>
</dbReference>
<dbReference type="SUPFAM" id="SSF52540">
    <property type="entry name" value="P-loop containing nucleoside triphosphate hydrolases"/>
    <property type="match status" value="1"/>
</dbReference>
<dbReference type="InterPro" id="IPR025943">
    <property type="entry name" value="Sigma_54_int_dom_ATP-bd_2"/>
</dbReference>
<gene>
    <name evidence="4" type="ORF">J2Z35_000271</name>
</gene>
<feature type="domain" description="Sigma-54 factor interaction" evidence="3">
    <location>
        <begin position="1"/>
        <end position="191"/>
    </location>
</feature>
<dbReference type="CDD" id="cd00009">
    <property type="entry name" value="AAA"/>
    <property type="match status" value="1"/>
</dbReference>
<keyword evidence="5" id="KW-1185">Reference proteome</keyword>
<dbReference type="PROSITE" id="PS00676">
    <property type="entry name" value="SIGMA54_INTERACT_2"/>
    <property type="match status" value="1"/>
</dbReference>
<dbReference type="Proteomes" id="UP001314903">
    <property type="component" value="Unassembled WGS sequence"/>
</dbReference>
<comment type="caution">
    <text evidence="4">The sequence shown here is derived from an EMBL/GenBank/DDBJ whole genome shotgun (WGS) entry which is preliminary data.</text>
</comment>
<keyword evidence="1" id="KW-0547">Nucleotide-binding</keyword>
<dbReference type="InterPro" id="IPR027417">
    <property type="entry name" value="P-loop_NTPase"/>
</dbReference>
<evidence type="ECO:0000256" key="2">
    <source>
        <dbReference type="ARBA" id="ARBA00022840"/>
    </source>
</evidence>
<dbReference type="InterPro" id="IPR002078">
    <property type="entry name" value="Sigma_54_int"/>
</dbReference>
<reference evidence="4 5" key="1">
    <citation type="submission" date="2021-03" db="EMBL/GenBank/DDBJ databases">
        <title>Genomic Encyclopedia of Type Strains, Phase IV (KMG-IV): sequencing the most valuable type-strain genomes for metagenomic binning, comparative biology and taxonomic classification.</title>
        <authorList>
            <person name="Goeker M."/>
        </authorList>
    </citation>
    <scope>NUCLEOTIDE SEQUENCE [LARGE SCALE GENOMIC DNA]</scope>
    <source>
        <strain evidence="4 5">DSM 27512</strain>
    </source>
</reference>
<dbReference type="PROSITE" id="PS50045">
    <property type="entry name" value="SIGMA54_INTERACT_4"/>
    <property type="match status" value="1"/>
</dbReference>
<evidence type="ECO:0000313" key="4">
    <source>
        <dbReference type="EMBL" id="MBP2026482.1"/>
    </source>
</evidence>
<evidence type="ECO:0000259" key="3">
    <source>
        <dbReference type="PROSITE" id="PS50045"/>
    </source>
</evidence>
<dbReference type="Pfam" id="PF00158">
    <property type="entry name" value="Sigma54_activat"/>
    <property type="match status" value="1"/>
</dbReference>
<protein>
    <submittedName>
        <fullName evidence="4">Transcriptional regulator with AAA-type ATPase domain</fullName>
    </submittedName>
</protein>
<evidence type="ECO:0000313" key="5">
    <source>
        <dbReference type="Proteomes" id="UP001314903"/>
    </source>
</evidence>
<proteinExistence type="predicted"/>
<accession>A0ABS4KFE7</accession>
<keyword evidence="2" id="KW-0067">ATP-binding</keyword>